<reference evidence="1 2" key="2">
    <citation type="submission" date="2018-11" db="EMBL/GenBank/DDBJ databases">
        <authorList>
            <consortium name="Pathogen Informatics"/>
        </authorList>
    </citation>
    <scope>NUCLEOTIDE SEQUENCE [LARGE SCALE GENOMIC DNA]</scope>
</reference>
<dbReference type="EMBL" id="UZAM01007035">
    <property type="protein sequence ID" value="VDO96142.1"/>
    <property type="molecule type" value="Genomic_DNA"/>
</dbReference>
<evidence type="ECO:0000313" key="2">
    <source>
        <dbReference type="Proteomes" id="UP000270296"/>
    </source>
</evidence>
<dbReference type="WBParaSite" id="SBAD_0000209101-mRNA-1">
    <property type="protein sequence ID" value="SBAD_0000209101-mRNA-1"/>
    <property type="gene ID" value="SBAD_0000209101"/>
</dbReference>
<evidence type="ECO:0000313" key="3">
    <source>
        <dbReference type="WBParaSite" id="SBAD_0000209101-mRNA-1"/>
    </source>
</evidence>
<proteinExistence type="predicted"/>
<gene>
    <name evidence="1" type="ORF">SBAD_LOCUS1991</name>
</gene>
<accession>A0A183IEE7</accession>
<organism evidence="3">
    <name type="scientific">Soboliphyme baturini</name>
    <dbReference type="NCBI Taxonomy" id="241478"/>
    <lineage>
        <taxon>Eukaryota</taxon>
        <taxon>Metazoa</taxon>
        <taxon>Ecdysozoa</taxon>
        <taxon>Nematoda</taxon>
        <taxon>Enoplea</taxon>
        <taxon>Dorylaimia</taxon>
        <taxon>Dioctophymatida</taxon>
        <taxon>Dioctophymatoidea</taxon>
        <taxon>Soboliphymatidae</taxon>
        <taxon>Soboliphyme</taxon>
    </lineage>
</organism>
<dbReference type="Proteomes" id="UP000270296">
    <property type="component" value="Unassembled WGS sequence"/>
</dbReference>
<sequence>MSEDSRDQVIDGRQVLDHLCPFPSPSFRFHRPARLGVPLSPFLSSISKTCAQPRLRNVTVILRRTAAPLSVCPSACLPAYPPLLIPAASPLPCVASPRHYLLSAARCRLVVVVASGLNRSYVCSRRDVQNDIVPLPLSLPLVTVTCPSAPMSEDMIKRLGGVPTPLLCTRYPTPTQAERNAVKRTFNETLFLALAWRIAFFCFHLNPQPVHGMYVRDDGETASGVLEDSVLRATKTSYPPSASQAKVTIVFKLSHFCAEADMFMADMFIAHVPGRSADSQCQEAFSYKSVRRLPFASRYSEFACTLAQCFVVANSPDGRLPVVSFCVMHYSSELSDECHSSDAIRSLTARRDVRLFTRHKVLTANERASAHFSLASVSVDRLSVAFKRFAC</sequence>
<keyword evidence="2" id="KW-1185">Reference proteome</keyword>
<evidence type="ECO:0000313" key="1">
    <source>
        <dbReference type="EMBL" id="VDO96142.1"/>
    </source>
</evidence>
<dbReference type="AlphaFoldDB" id="A0A183IEE7"/>
<reference evidence="3" key="1">
    <citation type="submission" date="2016-06" db="UniProtKB">
        <authorList>
            <consortium name="WormBaseParasite"/>
        </authorList>
    </citation>
    <scope>IDENTIFICATION</scope>
</reference>
<protein>
    <submittedName>
        <fullName evidence="3">ZP domain-containing protein</fullName>
    </submittedName>
</protein>
<name>A0A183IEE7_9BILA</name>